<evidence type="ECO:0000256" key="3">
    <source>
        <dbReference type="ARBA" id="ARBA00012438"/>
    </source>
</evidence>
<evidence type="ECO:0000256" key="7">
    <source>
        <dbReference type="SAM" id="Phobius"/>
    </source>
</evidence>
<dbReference type="SMART" id="SM00304">
    <property type="entry name" value="HAMP"/>
    <property type="match status" value="1"/>
</dbReference>
<comment type="subcellular location">
    <subcellularLocation>
        <location evidence="2">Membrane</location>
    </subcellularLocation>
</comment>
<dbReference type="PANTHER" id="PTHR42878:SF15">
    <property type="entry name" value="BACTERIOPHYTOCHROME"/>
    <property type="match status" value="1"/>
</dbReference>
<keyword evidence="7" id="KW-1133">Transmembrane helix</keyword>
<evidence type="ECO:0000256" key="4">
    <source>
        <dbReference type="ARBA" id="ARBA00022553"/>
    </source>
</evidence>
<feature type="transmembrane region" description="Helical" evidence="7">
    <location>
        <begin position="155"/>
        <end position="178"/>
    </location>
</feature>
<dbReference type="InterPro" id="IPR005467">
    <property type="entry name" value="His_kinase_dom"/>
</dbReference>
<dbReference type="GO" id="GO:0000155">
    <property type="term" value="F:phosphorelay sensor kinase activity"/>
    <property type="evidence" value="ECO:0007669"/>
    <property type="project" value="InterPro"/>
</dbReference>
<dbReference type="EMBL" id="VBOW01000072">
    <property type="protein sequence ID" value="TMQ56936.1"/>
    <property type="molecule type" value="Genomic_DNA"/>
</dbReference>
<keyword evidence="6" id="KW-0418">Kinase</keyword>
<dbReference type="GO" id="GO:0000156">
    <property type="term" value="F:phosphorelay response regulator activity"/>
    <property type="evidence" value="ECO:0007669"/>
    <property type="project" value="TreeGrafter"/>
</dbReference>
<dbReference type="InterPro" id="IPR036097">
    <property type="entry name" value="HisK_dim/P_sf"/>
</dbReference>
<protein>
    <recommendedName>
        <fullName evidence="3">histidine kinase</fullName>
        <ecNumber evidence="3">2.7.13.3</ecNumber>
    </recommendedName>
</protein>
<reference evidence="10 11" key="1">
    <citation type="journal article" date="2019" name="Nat. Microbiol.">
        <title>Mediterranean grassland soil C-N compound turnover is dependent on rainfall and depth, and is mediated by genomically divergent microorganisms.</title>
        <authorList>
            <person name="Diamond S."/>
            <person name="Andeer P.F."/>
            <person name="Li Z."/>
            <person name="Crits-Christoph A."/>
            <person name="Burstein D."/>
            <person name="Anantharaman K."/>
            <person name="Lane K.R."/>
            <person name="Thomas B.C."/>
            <person name="Pan C."/>
            <person name="Northen T.R."/>
            <person name="Banfield J.F."/>
        </authorList>
    </citation>
    <scope>NUCLEOTIDE SEQUENCE [LARGE SCALE GENOMIC DNA]</scope>
    <source>
        <strain evidence="10">WS_6</strain>
    </source>
</reference>
<dbReference type="CDD" id="cd00082">
    <property type="entry name" value="HisKA"/>
    <property type="match status" value="1"/>
</dbReference>
<evidence type="ECO:0000256" key="2">
    <source>
        <dbReference type="ARBA" id="ARBA00004370"/>
    </source>
</evidence>
<dbReference type="FunFam" id="1.10.287.130:FF:000070">
    <property type="entry name" value="Histidine kinase sensor protein"/>
    <property type="match status" value="1"/>
</dbReference>
<dbReference type="GO" id="GO:0030295">
    <property type="term" value="F:protein kinase activator activity"/>
    <property type="evidence" value="ECO:0007669"/>
    <property type="project" value="TreeGrafter"/>
</dbReference>
<dbReference type="GO" id="GO:0007234">
    <property type="term" value="P:osmosensory signaling via phosphorelay pathway"/>
    <property type="evidence" value="ECO:0007669"/>
    <property type="project" value="TreeGrafter"/>
</dbReference>
<evidence type="ECO:0000313" key="10">
    <source>
        <dbReference type="EMBL" id="TMQ56936.1"/>
    </source>
</evidence>
<dbReference type="GO" id="GO:0016020">
    <property type="term" value="C:membrane"/>
    <property type="evidence" value="ECO:0007669"/>
    <property type="project" value="UniProtKB-SubCell"/>
</dbReference>
<dbReference type="EC" id="2.7.13.3" evidence="3"/>
<evidence type="ECO:0000259" key="8">
    <source>
        <dbReference type="PROSITE" id="PS50109"/>
    </source>
</evidence>
<dbReference type="Pfam" id="PF00512">
    <property type="entry name" value="HisKA"/>
    <property type="match status" value="1"/>
</dbReference>
<dbReference type="CDD" id="cd06225">
    <property type="entry name" value="HAMP"/>
    <property type="match status" value="1"/>
</dbReference>
<dbReference type="AlphaFoldDB" id="A0A538SZZ2"/>
<dbReference type="InterPro" id="IPR003661">
    <property type="entry name" value="HisK_dim/P_dom"/>
</dbReference>
<dbReference type="PROSITE" id="PS50109">
    <property type="entry name" value="HIS_KIN"/>
    <property type="match status" value="1"/>
</dbReference>
<organism evidence="10 11">
    <name type="scientific">Eiseniibacteriota bacterium</name>
    <dbReference type="NCBI Taxonomy" id="2212470"/>
    <lineage>
        <taxon>Bacteria</taxon>
        <taxon>Candidatus Eiseniibacteriota</taxon>
    </lineage>
</organism>
<dbReference type="SUPFAM" id="SSF47384">
    <property type="entry name" value="Homodimeric domain of signal transducing histidine kinase"/>
    <property type="match status" value="1"/>
</dbReference>
<accession>A0A538SZZ2</accession>
<name>A0A538SZZ2_UNCEI</name>
<dbReference type="FunFam" id="3.30.565.10:FF:000006">
    <property type="entry name" value="Sensor histidine kinase WalK"/>
    <property type="match status" value="1"/>
</dbReference>
<comment type="caution">
    <text evidence="10">The sequence shown here is derived from an EMBL/GenBank/DDBJ whole genome shotgun (WGS) entry which is preliminary data.</text>
</comment>
<dbReference type="InterPro" id="IPR050351">
    <property type="entry name" value="BphY/WalK/GraS-like"/>
</dbReference>
<gene>
    <name evidence="10" type="ORF">E6K76_11845</name>
</gene>
<dbReference type="Gene3D" id="1.10.287.130">
    <property type="match status" value="1"/>
</dbReference>
<dbReference type="Gene3D" id="3.30.565.10">
    <property type="entry name" value="Histidine kinase-like ATPase, C-terminal domain"/>
    <property type="match status" value="1"/>
</dbReference>
<proteinExistence type="predicted"/>
<evidence type="ECO:0000259" key="9">
    <source>
        <dbReference type="PROSITE" id="PS50885"/>
    </source>
</evidence>
<dbReference type="Gene3D" id="6.10.340.10">
    <property type="match status" value="1"/>
</dbReference>
<dbReference type="Proteomes" id="UP000316852">
    <property type="component" value="Unassembled WGS sequence"/>
</dbReference>
<keyword evidence="7" id="KW-0472">Membrane</keyword>
<comment type="catalytic activity">
    <reaction evidence="1">
        <text>ATP + protein L-histidine = ADP + protein N-phospho-L-histidine.</text>
        <dbReference type="EC" id="2.7.13.3"/>
    </reaction>
</comment>
<evidence type="ECO:0000256" key="1">
    <source>
        <dbReference type="ARBA" id="ARBA00000085"/>
    </source>
</evidence>
<dbReference type="SUPFAM" id="SSF158472">
    <property type="entry name" value="HAMP domain-like"/>
    <property type="match status" value="1"/>
</dbReference>
<evidence type="ECO:0000256" key="5">
    <source>
        <dbReference type="ARBA" id="ARBA00022679"/>
    </source>
</evidence>
<dbReference type="InterPro" id="IPR003660">
    <property type="entry name" value="HAMP_dom"/>
</dbReference>
<dbReference type="InterPro" id="IPR003594">
    <property type="entry name" value="HATPase_dom"/>
</dbReference>
<dbReference type="InterPro" id="IPR004358">
    <property type="entry name" value="Sig_transdc_His_kin-like_C"/>
</dbReference>
<dbReference type="InterPro" id="IPR033417">
    <property type="entry name" value="CHASE8"/>
</dbReference>
<evidence type="ECO:0000256" key="6">
    <source>
        <dbReference type="ARBA" id="ARBA00022777"/>
    </source>
</evidence>
<dbReference type="InterPro" id="IPR036890">
    <property type="entry name" value="HATPase_C_sf"/>
</dbReference>
<dbReference type="Pfam" id="PF00672">
    <property type="entry name" value="HAMP"/>
    <property type="match status" value="1"/>
</dbReference>
<dbReference type="PANTHER" id="PTHR42878">
    <property type="entry name" value="TWO-COMPONENT HISTIDINE KINASE"/>
    <property type="match status" value="1"/>
</dbReference>
<keyword evidence="5" id="KW-0808">Transferase</keyword>
<sequence length="478" mass="52211">MRVPRTTIRRKLVTAMMLTSTTVLLLVGAVFVAHDVVSFRRFIVQTLVTRADILAANSTAALAFRNPEDASQVLDALKTDPRMIAAALYDQQGLLFATYPLSVSPGVVPSASGPIGHRFEKSDLVVSRPVVEDGRRLGTLYLKSDLQELDNRLRVGAVVVLLAVFGSIAVAFALSTWLQRRIAQPILALAGVAKSVSERKDFSVRSKAAGDDEVGVLAGAFDEMLSEIQQRDREIRLLNADLERRVVARTAELEAANKELEAFSYSVSHDLRAPLRHIDGFVDLLAKHAAPSLDEKGRRQLATISAAARRMGALIDDLLVFSRMGRSEMTKTSVDLSALAKEVVQDLRGDAKDRCVEWKLGQLPTVQGDPSMLRLVLTNLLSNALKYSGPKKEARIEVGANSQNGELIISVRDNGVGFDPAYSHKLFGVFQRLHGMNEFEGTGIGLANVRRIVSRHGGRTWAEGAINEGATFYFSLPK</sequence>
<feature type="domain" description="HAMP" evidence="9">
    <location>
        <begin position="180"/>
        <end position="233"/>
    </location>
</feature>
<dbReference type="PROSITE" id="PS50885">
    <property type="entry name" value="HAMP"/>
    <property type="match status" value="1"/>
</dbReference>
<dbReference type="SMART" id="SM00387">
    <property type="entry name" value="HATPase_c"/>
    <property type="match status" value="1"/>
</dbReference>
<dbReference type="PRINTS" id="PR00344">
    <property type="entry name" value="BCTRLSENSOR"/>
</dbReference>
<feature type="domain" description="Histidine kinase" evidence="8">
    <location>
        <begin position="266"/>
        <end position="478"/>
    </location>
</feature>
<evidence type="ECO:0000313" key="11">
    <source>
        <dbReference type="Proteomes" id="UP000316852"/>
    </source>
</evidence>
<dbReference type="Pfam" id="PF02518">
    <property type="entry name" value="HATPase_c"/>
    <property type="match status" value="1"/>
</dbReference>
<dbReference type="Pfam" id="PF17152">
    <property type="entry name" value="CHASE8"/>
    <property type="match status" value="1"/>
</dbReference>
<dbReference type="SMART" id="SM00388">
    <property type="entry name" value="HisKA"/>
    <property type="match status" value="1"/>
</dbReference>
<dbReference type="SUPFAM" id="SSF55874">
    <property type="entry name" value="ATPase domain of HSP90 chaperone/DNA topoisomerase II/histidine kinase"/>
    <property type="match status" value="1"/>
</dbReference>
<feature type="transmembrane region" description="Helical" evidence="7">
    <location>
        <begin position="12"/>
        <end position="33"/>
    </location>
</feature>
<keyword evidence="7" id="KW-0812">Transmembrane</keyword>
<keyword evidence="4" id="KW-0597">Phosphoprotein</keyword>